<sequence length="308" mass="32466">MTQPGWYTDPSGQPGMFRWWDGSTWTTHVSPNPSSPAPGLAPSQPAPPAGSLPIREAQQGRPAGPYTYAEIDQRSSKLGPALALGLIGLLIIGMIVGGWYLLSGAFGGNTDEAASNPTSNVCPKITFDPSATPSSHANPSGRVQGGKLSYPLLGSPWGPVRPDNRVPFGRDAYGQSVMVQEDYDGKGSSWVASLLVGELVAGDGFFSPQQGSEIVTRCVLGVFYGDAAVSRQDVVSQATTVDGKDAWVTEMHLGFSIKGLNETGETAIIVIVATSDESSSLYYASIPDSRPELLATARQVQAQLRVEP</sequence>
<accession>A0A4Q2EH82</accession>
<proteinExistence type="predicted"/>
<dbReference type="RefSeq" id="WP_129457814.1">
    <property type="nucleotide sequence ID" value="NZ_PPCV01000002.1"/>
</dbReference>
<evidence type="ECO:0000259" key="3">
    <source>
        <dbReference type="Pfam" id="PF10708"/>
    </source>
</evidence>
<evidence type="ECO:0000256" key="2">
    <source>
        <dbReference type="SAM" id="Phobius"/>
    </source>
</evidence>
<comment type="caution">
    <text evidence="4">The sequence shown here is derived from an EMBL/GenBank/DDBJ whole genome shotgun (WGS) entry which is preliminary data.</text>
</comment>
<organism evidence="4 5">
    <name type="scientific">Propioniciclava flava</name>
    <dbReference type="NCBI Taxonomy" id="2072026"/>
    <lineage>
        <taxon>Bacteria</taxon>
        <taxon>Bacillati</taxon>
        <taxon>Actinomycetota</taxon>
        <taxon>Actinomycetes</taxon>
        <taxon>Propionibacteriales</taxon>
        <taxon>Propionibacteriaceae</taxon>
        <taxon>Propioniciclava</taxon>
    </lineage>
</organism>
<evidence type="ECO:0000313" key="4">
    <source>
        <dbReference type="EMBL" id="RXW32917.1"/>
    </source>
</evidence>
<evidence type="ECO:0000256" key="1">
    <source>
        <dbReference type="SAM" id="MobiDB-lite"/>
    </source>
</evidence>
<protein>
    <recommendedName>
        <fullName evidence="3">DUF2510 domain-containing protein</fullName>
    </recommendedName>
</protein>
<reference evidence="4 5" key="1">
    <citation type="submission" date="2018-01" db="EMBL/GenBank/DDBJ databases">
        <title>Lactibacter flavus gen. nov., sp. nov., a novel bacterium of the family Propionibacteriaceae isolated from raw milk and dairy products.</title>
        <authorList>
            <person name="Wenning M."/>
            <person name="Breitenwieser F."/>
            <person name="Huptas C."/>
            <person name="von Neubeck M."/>
            <person name="Busse H.-J."/>
            <person name="Scherer S."/>
        </authorList>
    </citation>
    <scope>NUCLEOTIDE SEQUENCE [LARGE SCALE GENOMIC DNA]</scope>
    <source>
        <strain evidence="4 5">VG341</strain>
    </source>
</reference>
<keyword evidence="5" id="KW-1185">Reference proteome</keyword>
<keyword evidence="2" id="KW-0472">Membrane</keyword>
<dbReference type="Proteomes" id="UP000290624">
    <property type="component" value="Unassembled WGS sequence"/>
</dbReference>
<dbReference type="EMBL" id="PPCV01000002">
    <property type="protein sequence ID" value="RXW32917.1"/>
    <property type="molecule type" value="Genomic_DNA"/>
</dbReference>
<gene>
    <name evidence="4" type="ORF">C1706_03285</name>
</gene>
<evidence type="ECO:0000313" key="5">
    <source>
        <dbReference type="Proteomes" id="UP000290624"/>
    </source>
</evidence>
<dbReference type="InterPro" id="IPR018929">
    <property type="entry name" value="DUF2510"/>
</dbReference>
<name>A0A4Q2EH82_9ACTN</name>
<dbReference type="AlphaFoldDB" id="A0A4Q2EH82"/>
<keyword evidence="2" id="KW-0812">Transmembrane</keyword>
<feature type="region of interest" description="Disordered" evidence="1">
    <location>
        <begin position="27"/>
        <end position="62"/>
    </location>
</feature>
<dbReference type="OrthoDB" id="5065474at2"/>
<dbReference type="Pfam" id="PF10708">
    <property type="entry name" value="DUF2510"/>
    <property type="match status" value="1"/>
</dbReference>
<feature type="domain" description="DUF2510" evidence="3">
    <location>
        <begin position="4"/>
        <end position="37"/>
    </location>
</feature>
<feature type="transmembrane region" description="Helical" evidence="2">
    <location>
        <begin position="81"/>
        <end position="102"/>
    </location>
</feature>
<keyword evidence="2" id="KW-1133">Transmembrane helix</keyword>